<protein>
    <submittedName>
        <fullName evidence="4">Glyco_transf_7N domain-containing protein</fullName>
    </submittedName>
</protein>
<dbReference type="GO" id="GO:0005794">
    <property type="term" value="C:Golgi apparatus"/>
    <property type="evidence" value="ECO:0007669"/>
    <property type="project" value="TreeGrafter"/>
</dbReference>
<accession>A0A1I8FA35</accession>
<sequence>RSTETAWSRERRDCFYGKRWSSVCTAGQKEAAFGGSQASARPPSNSAQSRAHLRNINSGSSSQMERAQFDGPRWQAAGRTPSRTGFPPGPATPSQAVIHAPSDCSPGKSVLILVPYRQREQHLAALLSYLHPYSAAAAALLQHCGWRAESVRQLRRFDCVVFHDVDLLPTNPFVPYNCPAYPPAH</sequence>
<dbReference type="WBParaSite" id="maker-unitig_25766-snap-gene-0.2-mRNA-1">
    <property type="protein sequence ID" value="maker-unitig_25766-snap-gene-0.2-mRNA-1"/>
    <property type="gene ID" value="maker-unitig_25766-snap-gene-0.2"/>
</dbReference>
<organism evidence="3 4">
    <name type="scientific">Macrostomum lignano</name>
    <dbReference type="NCBI Taxonomy" id="282301"/>
    <lineage>
        <taxon>Eukaryota</taxon>
        <taxon>Metazoa</taxon>
        <taxon>Spiralia</taxon>
        <taxon>Lophotrochozoa</taxon>
        <taxon>Platyhelminthes</taxon>
        <taxon>Rhabditophora</taxon>
        <taxon>Macrostomorpha</taxon>
        <taxon>Macrostomida</taxon>
        <taxon>Macrostomidae</taxon>
        <taxon>Macrostomum</taxon>
    </lineage>
</organism>
<dbReference type="PANTHER" id="PTHR19300">
    <property type="entry name" value="BETA-1,4-GALACTOSYLTRANSFERASE"/>
    <property type="match status" value="1"/>
</dbReference>
<dbReference type="InterPro" id="IPR029044">
    <property type="entry name" value="Nucleotide-diphossugar_trans"/>
</dbReference>
<reference evidence="4" key="1">
    <citation type="submission" date="2016-11" db="UniProtKB">
        <authorList>
            <consortium name="WormBaseParasite"/>
        </authorList>
    </citation>
    <scope>IDENTIFICATION</scope>
</reference>
<dbReference type="GO" id="GO:0008378">
    <property type="term" value="F:galactosyltransferase activity"/>
    <property type="evidence" value="ECO:0007669"/>
    <property type="project" value="TreeGrafter"/>
</dbReference>
<dbReference type="GO" id="GO:0005975">
    <property type="term" value="P:carbohydrate metabolic process"/>
    <property type="evidence" value="ECO:0007669"/>
    <property type="project" value="InterPro"/>
</dbReference>
<evidence type="ECO:0000256" key="1">
    <source>
        <dbReference type="SAM" id="MobiDB-lite"/>
    </source>
</evidence>
<evidence type="ECO:0000313" key="4">
    <source>
        <dbReference type="WBParaSite" id="maker-unitig_25766-snap-gene-0.2-mRNA-1"/>
    </source>
</evidence>
<proteinExistence type="predicted"/>
<feature type="region of interest" description="Disordered" evidence="1">
    <location>
        <begin position="31"/>
        <end position="50"/>
    </location>
</feature>
<name>A0A1I8FA35_9PLAT</name>
<feature type="domain" description="Galactosyltransferase N-terminal" evidence="2">
    <location>
        <begin position="99"/>
        <end position="132"/>
    </location>
</feature>
<dbReference type="InterPro" id="IPR003859">
    <property type="entry name" value="Galactosyl_T"/>
</dbReference>
<dbReference type="AlphaFoldDB" id="A0A1I8FA35"/>
<keyword evidence="3" id="KW-1185">Reference proteome</keyword>
<dbReference type="Proteomes" id="UP000095280">
    <property type="component" value="Unplaced"/>
</dbReference>
<dbReference type="InterPro" id="IPR027995">
    <property type="entry name" value="Galactosyl_T_N"/>
</dbReference>
<dbReference type="PANTHER" id="PTHR19300:SF61">
    <property type="entry name" value="BETA-1,4-N-ACETYLGALACTOSAMINYLTRANSFERASE"/>
    <property type="match status" value="1"/>
</dbReference>
<evidence type="ECO:0000313" key="3">
    <source>
        <dbReference type="Proteomes" id="UP000095280"/>
    </source>
</evidence>
<dbReference type="Pfam" id="PF13733">
    <property type="entry name" value="Glyco_transf_7N"/>
    <property type="match status" value="1"/>
</dbReference>
<feature type="compositionally biased region" description="Polar residues" evidence="1">
    <location>
        <begin position="55"/>
        <end position="65"/>
    </location>
</feature>
<feature type="compositionally biased region" description="Polar residues" evidence="1">
    <location>
        <begin position="36"/>
        <end position="50"/>
    </location>
</feature>
<dbReference type="Gene3D" id="3.90.550.10">
    <property type="entry name" value="Spore Coat Polysaccharide Biosynthesis Protein SpsA, Chain A"/>
    <property type="match status" value="2"/>
</dbReference>
<feature type="region of interest" description="Disordered" evidence="1">
    <location>
        <begin position="55"/>
        <end position="96"/>
    </location>
</feature>
<evidence type="ECO:0000259" key="2">
    <source>
        <dbReference type="Pfam" id="PF13733"/>
    </source>
</evidence>